<dbReference type="OrthoDB" id="6005897at2"/>
<evidence type="ECO:0000313" key="2">
    <source>
        <dbReference type="Proteomes" id="UP000055854"/>
    </source>
</evidence>
<protein>
    <submittedName>
        <fullName evidence="1">Uncharacterized protein</fullName>
    </submittedName>
</protein>
<accession>A0A120EWM6</accession>
<dbReference type="AlphaFoldDB" id="A0A120EWM6"/>
<reference evidence="1 2" key="1">
    <citation type="submission" date="2015-11" db="EMBL/GenBank/DDBJ databases">
        <title>Long Read and Single Molecule DNA Sequencing Simplifies Genome Assembly and TAL Effector Gene Analysis of Xanthomonas translucens.</title>
        <authorList>
            <person name="Peng Z."/>
            <person name="Hu Y."/>
            <person name="Xie J."/>
            <person name="Potnis N."/>
            <person name="Akhunova A."/>
            <person name="Jones J."/>
            <person name="Liu Z."/>
            <person name="White F."/>
            <person name="Liu S."/>
        </authorList>
    </citation>
    <scope>NUCLEOTIDE SEQUENCE [LARGE SCALE GENOMIC DNA]</scope>
    <source>
        <strain evidence="1 2">B1</strain>
    </source>
</reference>
<comment type="caution">
    <text evidence="1">The sequence shown here is derived from an EMBL/GenBank/DDBJ whole genome shotgun (WGS) entry which is preliminary data.</text>
</comment>
<dbReference type="RefSeq" id="WP_038232158.1">
    <property type="nucleotide sequence ID" value="NZ_CP089999.1"/>
</dbReference>
<dbReference type="Proteomes" id="UP000055854">
    <property type="component" value="Unassembled WGS sequence"/>
</dbReference>
<organism evidence="1 2">
    <name type="scientific">Xanthomonas campestris pv. translucens</name>
    <dbReference type="NCBI Taxonomy" id="343"/>
    <lineage>
        <taxon>Bacteria</taxon>
        <taxon>Pseudomonadati</taxon>
        <taxon>Pseudomonadota</taxon>
        <taxon>Gammaproteobacteria</taxon>
        <taxon>Lysobacterales</taxon>
        <taxon>Lysobacteraceae</taxon>
        <taxon>Xanthomonas</taxon>
        <taxon>Xanthomonas translucens group</taxon>
    </lineage>
</organism>
<dbReference type="EMBL" id="LNTA01000002">
    <property type="protein sequence ID" value="KWV17093.1"/>
    <property type="molecule type" value="Genomic_DNA"/>
</dbReference>
<sequence>MTTDETCFAARQTMSRMRDRIDDAAALELTREGMIAVDEAHFPERATDAAIEHLEGAQRASIAAPAGCTPGFPSA</sequence>
<name>A0A120EWM6_XANCT</name>
<evidence type="ECO:0000313" key="1">
    <source>
        <dbReference type="EMBL" id="KWV17093.1"/>
    </source>
</evidence>
<proteinExistence type="predicted"/>
<gene>
    <name evidence="1" type="ORF">ATB53_08445</name>
</gene>